<organism evidence="1 2">
    <name type="scientific">Leucogyrophana mollusca</name>
    <dbReference type="NCBI Taxonomy" id="85980"/>
    <lineage>
        <taxon>Eukaryota</taxon>
        <taxon>Fungi</taxon>
        <taxon>Dikarya</taxon>
        <taxon>Basidiomycota</taxon>
        <taxon>Agaricomycotina</taxon>
        <taxon>Agaricomycetes</taxon>
        <taxon>Agaricomycetidae</taxon>
        <taxon>Boletales</taxon>
        <taxon>Boletales incertae sedis</taxon>
        <taxon>Leucogyrophana</taxon>
    </lineage>
</organism>
<reference evidence="1" key="1">
    <citation type="journal article" date="2021" name="New Phytol.">
        <title>Evolutionary innovations through gain and loss of genes in the ectomycorrhizal Boletales.</title>
        <authorList>
            <person name="Wu G."/>
            <person name="Miyauchi S."/>
            <person name="Morin E."/>
            <person name="Kuo A."/>
            <person name="Drula E."/>
            <person name="Varga T."/>
            <person name="Kohler A."/>
            <person name="Feng B."/>
            <person name="Cao Y."/>
            <person name="Lipzen A."/>
            <person name="Daum C."/>
            <person name="Hundley H."/>
            <person name="Pangilinan J."/>
            <person name="Johnson J."/>
            <person name="Barry K."/>
            <person name="LaButti K."/>
            <person name="Ng V."/>
            <person name="Ahrendt S."/>
            <person name="Min B."/>
            <person name="Choi I.G."/>
            <person name="Park H."/>
            <person name="Plett J.M."/>
            <person name="Magnuson J."/>
            <person name="Spatafora J.W."/>
            <person name="Nagy L.G."/>
            <person name="Henrissat B."/>
            <person name="Grigoriev I.V."/>
            <person name="Yang Z.L."/>
            <person name="Xu J."/>
            <person name="Martin F.M."/>
        </authorList>
    </citation>
    <scope>NUCLEOTIDE SEQUENCE</scope>
    <source>
        <strain evidence="1">KUC20120723A-06</strain>
    </source>
</reference>
<accession>A0ACB8BIW3</accession>
<name>A0ACB8BIW3_9AGAM</name>
<evidence type="ECO:0000313" key="2">
    <source>
        <dbReference type="Proteomes" id="UP000790709"/>
    </source>
</evidence>
<sequence length="290" mass="33087">MSCHYQPSVSDIILVKKYLAFLPLELIDRILDEASYWPHSSLTISWRDSVPSQRRNASGDKMYMRTMPLAIYGTDVDITLPAVPLEDSDEGVDRVWEYMLGHEGGGARAWLSPRGEHPARKIVFDLWSKDQGWSNEIANRGTYNGSWTWFDADIETLKSDPFRDSKSAVSWPEHLLFKESDAPELAGSFEFDRRQTGHPLLPPPTHLQRNVHAKNKIHHHTVTWHYRDTIAEGSPAALAAEERGQGWKSLDGNFIRSLKAGDCITLWMRARFPTRRLDITKASITVYWAA</sequence>
<keyword evidence="2" id="KW-1185">Reference proteome</keyword>
<proteinExistence type="predicted"/>
<dbReference type="EMBL" id="MU266397">
    <property type="protein sequence ID" value="KAH7925672.1"/>
    <property type="molecule type" value="Genomic_DNA"/>
</dbReference>
<comment type="caution">
    <text evidence="1">The sequence shown here is derived from an EMBL/GenBank/DDBJ whole genome shotgun (WGS) entry which is preliminary data.</text>
</comment>
<gene>
    <name evidence="1" type="ORF">BV22DRAFT_1033714</name>
</gene>
<protein>
    <submittedName>
        <fullName evidence="1">Uncharacterized protein</fullName>
    </submittedName>
</protein>
<evidence type="ECO:0000313" key="1">
    <source>
        <dbReference type="EMBL" id="KAH7925672.1"/>
    </source>
</evidence>
<dbReference type="Proteomes" id="UP000790709">
    <property type="component" value="Unassembled WGS sequence"/>
</dbReference>